<gene>
    <name evidence="2" type="ORF">PO587_01190</name>
</gene>
<sequence>MTAVDALYPRLLVEDFDTAAHFWTEALRDLLGIEPVKVLPAAGYANWDLDGQAVLVLFGRKSIAEVVGTDGLPSAPPAQDTAMLVLRVSDVDDATRRLSGHGATVVAEPRDRPEWGPGLRSAHLRTPDGTLVELQAY</sequence>
<feature type="domain" description="VOC" evidence="1">
    <location>
        <begin position="5"/>
        <end position="137"/>
    </location>
</feature>
<evidence type="ECO:0000259" key="1">
    <source>
        <dbReference type="PROSITE" id="PS51819"/>
    </source>
</evidence>
<organism evidence="2 3">
    <name type="scientific">Streptomyces gilvifuscus</name>
    <dbReference type="NCBI Taxonomy" id="1550617"/>
    <lineage>
        <taxon>Bacteria</taxon>
        <taxon>Bacillati</taxon>
        <taxon>Actinomycetota</taxon>
        <taxon>Actinomycetes</taxon>
        <taxon>Kitasatosporales</taxon>
        <taxon>Streptomycetaceae</taxon>
        <taxon>Streptomyces</taxon>
    </lineage>
</organism>
<accession>A0ABT5FKM3</accession>
<dbReference type="Pfam" id="PF00903">
    <property type="entry name" value="Glyoxalase"/>
    <property type="match status" value="1"/>
</dbReference>
<dbReference type="EMBL" id="JAQOSK010000001">
    <property type="protein sequence ID" value="MDC2953064.1"/>
    <property type="molecule type" value="Genomic_DNA"/>
</dbReference>
<dbReference type="InterPro" id="IPR029068">
    <property type="entry name" value="Glyas_Bleomycin-R_OHBP_Dase"/>
</dbReference>
<dbReference type="InterPro" id="IPR037523">
    <property type="entry name" value="VOC_core"/>
</dbReference>
<proteinExistence type="predicted"/>
<dbReference type="RefSeq" id="WP_234490263.1">
    <property type="nucleotide sequence ID" value="NZ_JAQOSK010000001.1"/>
</dbReference>
<dbReference type="SUPFAM" id="SSF54593">
    <property type="entry name" value="Glyoxalase/Bleomycin resistance protein/Dihydroxybiphenyl dioxygenase"/>
    <property type="match status" value="1"/>
</dbReference>
<reference evidence="2 3" key="1">
    <citation type="journal article" date="2015" name="Int. J. Syst. Evol. Microbiol.">
        <title>Streptomyces gilvifuscus sp. nov., an actinomycete that produces antibacterial compounds isolated from soil.</title>
        <authorList>
            <person name="Nguyen T.M."/>
            <person name="Kim J."/>
        </authorList>
    </citation>
    <scope>NUCLEOTIDE SEQUENCE [LARGE SCALE GENOMIC DNA]</scope>
    <source>
        <strain evidence="2 3">T113</strain>
    </source>
</reference>
<evidence type="ECO:0000313" key="2">
    <source>
        <dbReference type="EMBL" id="MDC2953064.1"/>
    </source>
</evidence>
<dbReference type="Proteomes" id="UP001221328">
    <property type="component" value="Unassembled WGS sequence"/>
</dbReference>
<dbReference type="PROSITE" id="PS51819">
    <property type="entry name" value="VOC"/>
    <property type="match status" value="1"/>
</dbReference>
<name>A0ABT5FKM3_9ACTN</name>
<keyword evidence="3" id="KW-1185">Reference proteome</keyword>
<evidence type="ECO:0000313" key="3">
    <source>
        <dbReference type="Proteomes" id="UP001221328"/>
    </source>
</evidence>
<comment type="caution">
    <text evidence="2">The sequence shown here is derived from an EMBL/GenBank/DDBJ whole genome shotgun (WGS) entry which is preliminary data.</text>
</comment>
<dbReference type="InterPro" id="IPR004360">
    <property type="entry name" value="Glyas_Fos-R_dOase_dom"/>
</dbReference>
<dbReference type="Gene3D" id="3.10.180.10">
    <property type="entry name" value="2,3-Dihydroxybiphenyl 1,2-Dioxygenase, domain 1"/>
    <property type="match status" value="1"/>
</dbReference>
<protein>
    <submittedName>
        <fullName evidence="2">VOC family protein</fullName>
    </submittedName>
</protein>